<comment type="similarity">
    <text evidence="2 6">Belongs to the drug/metabolite transporter (DMT) superfamily. Plant drug/metabolite exporter (P-DME) (TC 2.A.7.4) family.</text>
</comment>
<sequence>MGRIDDYLPALVMTGLQCVYAAVALFTRAALVNGLSPRVFVVYRQGLATLLIAPIAFVSRRKNSGRCSLGWKSFAWILLASLIGVTASQNLYFEGLYLSSSTIASAMTNLIPGITFVMTAILGLEKVNIRSLTTLAKILGTVICVSGAMSMALLKGPKLLNSELLPPKSLLDQGAETWLPGCLLLLASSFFWSLWMVIQVPISASCPDHLYSSTWMCFMATLESAIVALLLDKDPAAWTLNSLMELSCCLFTGFSLAGSFFVQTWCISQRGPLFTSMFSPLCTVIVTVFAAVFQHEETYTGSLVGALAVIVGLYVVLWGKAKDFEKMEHGMDPKLVNDQTRTVQVIVDEPADRTSEDDLQQPLLSDKSTNQGDMG</sequence>
<feature type="domain" description="EamA" evidence="8">
    <location>
        <begin position="180"/>
        <end position="317"/>
    </location>
</feature>
<gene>
    <name evidence="9" type="ORF">V6N11_026661</name>
</gene>
<evidence type="ECO:0000256" key="2">
    <source>
        <dbReference type="ARBA" id="ARBA00007635"/>
    </source>
</evidence>
<evidence type="ECO:0000256" key="3">
    <source>
        <dbReference type="ARBA" id="ARBA00022692"/>
    </source>
</evidence>
<evidence type="ECO:0000256" key="1">
    <source>
        <dbReference type="ARBA" id="ARBA00004141"/>
    </source>
</evidence>
<dbReference type="Pfam" id="PF00892">
    <property type="entry name" value="EamA"/>
    <property type="match status" value="2"/>
</dbReference>
<dbReference type="InterPro" id="IPR030184">
    <property type="entry name" value="WAT1-related"/>
</dbReference>
<feature type="transmembrane region" description="Helical" evidence="6">
    <location>
        <begin position="7"/>
        <end position="27"/>
    </location>
</feature>
<evidence type="ECO:0000256" key="7">
    <source>
        <dbReference type="SAM" id="MobiDB-lite"/>
    </source>
</evidence>
<feature type="transmembrane region" description="Helical" evidence="6">
    <location>
        <begin position="177"/>
        <end position="198"/>
    </location>
</feature>
<dbReference type="EMBL" id="JBBPBN010000011">
    <property type="protein sequence ID" value="KAK9029548.1"/>
    <property type="molecule type" value="Genomic_DNA"/>
</dbReference>
<feature type="transmembrane region" description="Helical" evidence="6">
    <location>
        <begin position="39"/>
        <end position="57"/>
    </location>
</feature>
<comment type="subcellular location">
    <subcellularLocation>
        <location evidence="1 6">Membrane</location>
        <topology evidence="1 6">Multi-pass membrane protein</topology>
    </subcellularLocation>
</comment>
<feature type="transmembrane region" description="Helical" evidence="6">
    <location>
        <begin position="136"/>
        <end position="157"/>
    </location>
</feature>
<evidence type="ECO:0000313" key="10">
    <source>
        <dbReference type="Proteomes" id="UP001396334"/>
    </source>
</evidence>
<evidence type="ECO:0000259" key="8">
    <source>
        <dbReference type="Pfam" id="PF00892"/>
    </source>
</evidence>
<proteinExistence type="inferred from homology"/>
<feature type="transmembrane region" description="Helical" evidence="6">
    <location>
        <begin position="210"/>
        <end position="231"/>
    </location>
</feature>
<dbReference type="InterPro" id="IPR037185">
    <property type="entry name" value="EmrE-like"/>
</dbReference>
<reference evidence="9 10" key="1">
    <citation type="journal article" date="2024" name="G3 (Bethesda)">
        <title>Genome assembly of Hibiscus sabdariffa L. provides insights into metabolisms of medicinal natural products.</title>
        <authorList>
            <person name="Kim T."/>
        </authorList>
    </citation>
    <scope>NUCLEOTIDE SEQUENCE [LARGE SCALE GENOMIC DNA]</scope>
    <source>
        <strain evidence="9">TK-2024</strain>
        <tissue evidence="9">Old leaves</tissue>
    </source>
</reference>
<feature type="compositionally biased region" description="Polar residues" evidence="7">
    <location>
        <begin position="362"/>
        <end position="375"/>
    </location>
</feature>
<keyword evidence="5 6" id="KW-0472">Membrane</keyword>
<evidence type="ECO:0000256" key="5">
    <source>
        <dbReference type="ARBA" id="ARBA00023136"/>
    </source>
</evidence>
<feature type="transmembrane region" description="Helical" evidence="6">
    <location>
        <begin position="243"/>
        <end position="262"/>
    </location>
</feature>
<feature type="region of interest" description="Disordered" evidence="7">
    <location>
        <begin position="349"/>
        <end position="375"/>
    </location>
</feature>
<dbReference type="SUPFAM" id="SSF103481">
    <property type="entry name" value="Multidrug resistance efflux transporter EmrE"/>
    <property type="match status" value="2"/>
</dbReference>
<dbReference type="PANTHER" id="PTHR31218">
    <property type="entry name" value="WAT1-RELATED PROTEIN"/>
    <property type="match status" value="1"/>
</dbReference>
<name>A0ABR2SWF0_9ROSI</name>
<organism evidence="9 10">
    <name type="scientific">Hibiscus sabdariffa</name>
    <name type="common">roselle</name>
    <dbReference type="NCBI Taxonomy" id="183260"/>
    <lineage>
        <taxon>Eukaryota</taxon>
        <taxon>Viridiplantae</taxon>
        <taxon>Streptophyta</taxon>
        <taxon>Embryophyta</taxon>
        <taxon>Tracheophyta</taxon>
        <taxon>Spermatophyta</taxon>
        <taxon>Magnoliopsida</taxon>
        <taxon>eudicotyledons</taxon>
        <taxon>Gunneridae</taxon>
        <taxon>Pentapetalae</taxon>
        <taxon>rosids</taxon>
        <taxon>malvids</taxon>
        <taxon>Malvales</taxon>
        <taxon>Malvaceae</taxon>
        <taxon>Malvoideae</taxon>
        <taxon>Hibiscus</taxon>
    </lineage>
</organism>
<feature type="domain" description="EamA" evidence="8">
    <location>
        <begin position="19"/>
        <end position="146"/>
    </location>
</feature>
<dbReference type="Proteomes" id="UP001396334">
    <property type="component" value="Unassembled WGS sequence"/>
</dbReference>
<comment type="caution">
    <text evidence="9">The sequence shown here is derived from an EMBL/GenBank/DDBJ whole genome shotgun (WGS) entry which is preliminary data.</text>
</comment>
<evidence type="ECO:0000256" key="6">
    <source>
        <dbReference type="RuleBase" id="RU363077"/>
    </source>
</evidence>
<feature type="transmembrane region" description="Helical" evidence="6">
    <location>
        <begin position="103"/>
        <end position="124"/>
    </location>
</feature>
<evidence type="ECO:0000313" key="9">
    <source>
        <dbReference type="EMBL" id="KAK9029548.1"/>
    </source>
</evidence>
<evidence type="ECO:0000256" key="4">
    <source>
        <dbReference type="ARBA" id="ARBA00022989"/>
    </source>
</evidence>
<keyword evidence="3 6" id="KW-0812">Transmembrane</keyword>
<feature type="transmembrane region" description="Helical" evidence="6">
    <location>
        <begin position="69"/>
        <end position="91"/>
    </location>
</feature>
<accession>A0ABR2SWF0</accession>
<keyword evidence="10" id="KW-1185">Reference proteome</keyword>
<feature type="transmembrane region" description="Helical" evidence="6">
    <location>
        <begin position="299"/>
        <end position="317"/>
    </location>
</feature>
<keyword evidence="4 6" id="KW-1133">Transmembrane helix</keyword>
<dbReference type="InterPro" id="IPR000620">
    <property type="entry name" value="EamA_dom"/>
</dbReference>
<feature type="transmembrane region" description="Helical" evidence="6">
    <location>
        <begin position="274"/>
        <end position="293"/>
    </location>
</feature>
<protein>
    <recommendedName>
        <fullName evidence="6">WAT1-related protein</fullName>
    </recommendedName>
</protein>